<protein>
    <submittedName>
        <fullName evidence="4">Ribonuclease T2,domain-containing protein</fullName>
    </submittedName>
</protein>
<evidence type="ECO:0000256" key="1">
    <source>
        <dbReference type="ARBA" id="ARBA00007469"/>
    </source>
</evidence>
<dbReference type="SUPFAM" id="SSF55895">
    <property type="entry name" value="Ribonuclease Rh-like"/>
    <property type="match status" value="1"/>
</dbReference>
<dbReference type="InterPro" id="IPR001568">
    <property type="entry name" value="RNase_T2-like"/>
</dbReference>
<dbReference type="Pfam" id="PF00445">
    <property type="entry name" value="Ribonuclease_T2"/>
    <property type="match status" value="1"/>
</dbReference>
<dbReference type="Gene3D" id="3.90.730.10">
    <property type="entry name" value="Ribonuclease T2-like"/>
    <property type="match status" value="1"/>
</dbReference>
<reference evidence="4" key="2">
    <citation type="submission" date="2009-03" db="EMBL/GenBank/DDBJ databases">
        <authorList>
            <person name="Gang L."/>
        </authorList>
    </citation>
    <scope>NUCLEOTIDE SEQUENCE</scope>
    <source>
        <strain evidence="4">Anhui</strain>
    </source>
</reference>
<dbReference type="AlphaFoldDB" id="C1LE68"/>
<dbReference type="GO" id="GO:0033897">
    <property type="term" value="F:ribonuclease T2 activity"/>
    <property type="evidence" value="ECO:0007669"/>
    <property type="project" value="InterPro"/>
</dbReference>
<sequence length="282" mass="33317">MKMHVMTWFIFVFTLLMLQLGNSQVYVFWDYLQLKLIWPPSYCSYNHCKLNPNVKNFTVNGLWATKKPYAEQVNCPAPKQFDPQYLATIRNQLAIQWENLKDYQCPMPLWEKQWDVYGKCVSYDSLINTIFKYFNFALKEALELDLLKRLASVGIRPDSSTYIGKAEFQWALQTIYNHDVSLRCKPYKAEKFTHMYVMNGTFGHKINGTNTLDRNKIRFTRQPRNRTVDQGNLNLRQLDEVIFCFSEYLKPIDCPMYTQKITLAKMVSFLLNSLIRQNTLNS</sequence>
<proteinExistence type="evidence at transcript level"/>
<keyword evidence="3" id="KW-0732">Signal</keyword>
<evidence type="ECO:0000256" key="2">
    <source>
        <dbReference type="RuleBase" id="RU004328"/>
    </source>
</evidence>
<evidence type="ECO:0000256" key="3">
    <source>
        <dbReference type="SAM" id="SignalP"/>
    </source>
</evidence>
<dbReference type="GO" id="GO:0003723">
    <property type="term" value="F:RNA binding"/>
    <property type="evidence" value="ECO:0007669"/>
    <property type="project" value="InterPro"/>
</dbReference>
<organism evidence="4">
    <name type="scientific">Schistosoma japonicum</name>
    <name type="common">Blood fluke</name>
    <dbReference type="NCBI Taxonomy" id="6182"/>
    <lineage>
        <taxon>Eukaryota</taxon>
        <taxon>Metazoa</taxon>
        <taxon>Spiralia</taxon>
        <taxon>Lophotrochozoa</taxon>
        <taxon>Platyhelminthes</taxon>
        <taxon>Trematoda</taxon>
        <taxon>Digenea</taxon>
        <taxon>Strigeidida</taxon>
        <taxon>Schistosomatoidea</taxon>
        <taxon>Schistosomatidae</taxon>
        <taxon>Schistosoma</taxon>
    </lineage>
</organism>
<comment type="similarity">
    <text evidence="1 2">Belongs to the RNase T2 family.</text>
</comment>
<dbReference type="GO" id="GO:0005576">
    <property type="term" value="C:extracellular region"/>
    <property type="evidence" value="ECO:0007669"/>
    <property type="project" value="TreeGrafter"/>
</dbReference>
<dbReference type="GO" id="GO:0006401">
    <property type="term" value="P:RNA catabolic process"/>
    <property type="evidence" value="ECO:0007669"/>
    <property type="project" value="TreeGrafter"/>
</dbReference>
<accession>C1LE68</accession>
<dbReference type="PANTHER" id="PTHR11240">
    <property type="entry name" value="RIBONUCLEASE T2"/>
    <property type="match status" value="1"/>
</dbReference>
<feature type="signal peptide" evidence="3">
    <location>
        <begin position="1"/>
        <end position="23"/>
    </location>
</feature>
<reference evidence="4" key="1">
    <citation type="journal article" date="2009" name="Nature">
        <title>The Schistosoma japonicum genome reveals features of host-parasite interplay.</title>
        <authorList>
            <person name="Liu F."/>
            <person name="Zhou Y."/>
            <person name="Wang Z.Q."/>
            <person name="Lu G."/>
            <person name="Zheng H."/>
            <person name="Brindley P.J."/>
            <person name="McManus D.P."/>
            <person name="Blair D."/>
            <person name="Zhang Q.H."/>
            <person name="Zhong Y."/>
            <person name="Wang S."/>
            <person name="Han Z.G."/>
            <person name="Chen Z."/>
        </authorList>
    </citation>
    <scope>NUCLEOTIDE SEQUENCE</scope>
    <source>
        <strain evidence="4">Anhui</strain>
    </source>
</reference>
<dbReference type="EMBL" id="FN317265">
    <property type="protein sequence ID" value="CAX72996.1"/>
    <property type="molecule type" value="mRNA"/>
</dbReference>
<evidence type="ECO:0000313" key="4">
    <source>
        <dbReference type="EMBL" id="CAX72996.1"/>
    </source>
</evidence>
<dbReference type="PANTHER" id="PTHR11240:SF22">
    <property type="entry name" value="RIBONUCLEASE T2"/>
    <property type="match status" value="1"/>
</dbReference>
<feature type="chain" id="PRO_5002910216" evidence="3">
    <location>
        <begin position="24"/>
        <end position="282"/>
    </location>
</feature>
<dbReference type="InterPro" id="IPR036430">
    <property type="entry name" value="RNase_T2-like_sf"/>
</dbReference>
<name>C1LE68_SCHJA</name>